<evidence type="ECO:0000313" key="1">
    <source>
        <dbReference type="EMBL" id="UPM44728.1"/>
    </source>
</evidence>
<dbReference type="RefSeq" id="WP_247995382.1">
    <property type="nucleotide sequence ID" value="NZ_CP096021.1"/>
</dbReference>
<sequence>MSVIVGADQNTTAVASLFGPAIEHRSCCHRHWRIYAEPADVSWPTDQVALEQLYEPVVDSFSRATADTVLAEPDHVWRLVDLLPPV</sequence>
<reference evidence="1" key="1">
    <citation type="submission" date="2022-04" db="EMBL/GenBank/DDBJ databases">
        <title>Halocatena sp. nov., isolated from a salt lake.</title>
        <authorList>
            <person name="Cui H.-L."/>
        </authorList>
    </citation>
    <scope>NUCLEOTIDE SEQUENCE</scope>
    <source>
        <strain evidence="1">AD-1</strain>
        <plasmid evidence="1">unnamed2</plasmid>
    </source>
</reference>
<accession>A0A8U0A8B3</accession>
<geneLocation type="plasmid" evidence="1 2">
    <name>unnamed2</name>
</geneLocation>
<gene>
    <name evidence="1" type="ORF">MW046_17005</name>
</gene>
<dbReference type="AlphaFoldDB" id="A0A8U0A8B3"/>
<organism evidence="1 2">
    <name type="scientific">Halocatena salina</name>
    <dbReference type="NCBI Taxonomy" id="2934340"/>
    <lineage>
        <taxon>Archaea</taxon>
        <taxon>Methanobacteriati</taxon>
        <taxon>Methanobacteriota</taxon>
        <taxon>Stenosarchaea group</taxon>
        <taxon>Halobacteria</taxon>
        <taxon>Halobacteriales</taxon>
        <taxon>Natronomonadaceae</taxon>
        <taxon>Halocatena</taxon>
    </lineage>
</organism>
<evidence type="ECO:0000313" key="2">
    <source>
        <dbReference type="Proteomes" id="UP000831768"/>
    </source>
</evidence>
<proteinExistence type="predicted"/>
<dbReference type="KEGG" id="haad:MW046_17005"/>
<dbReference type="Proteomes" id="UP000831768">
    <property type="component" value="Plasmid unnamed2"/>
</dbReference>
<dbReference type="EMBL" id="CP096021">
    <property type="protein sequence ID" value="UPM44728.1"/>
    <property type="molecule type" value="Genomic_DNA"/>
</dbReference>
<keyword evidence="1" id="KW-0614">Plasmid</keyword>
<name>A0A8U0A8B3_9EURY</name>
<dbReference type="GeneID" id="71929782"/>
<protein>
    <submittedName>
        <fullName evidence="1">Uncharacterized protein</fullName>
    </submittedName>
</protein>
<keyword evidence="2" id="KW-1185">Reference proteome</keyword>